<dbReference type="PROSITE" id="PS51787">
    <property type="entry name" value="LON_N"/>
    <property type="match status" value="1"/>
</dbReference>
<organism evidence="2 3">
    <name type="scientific">Rhodococcoides kroppenstedtii</name>
    <dbReference type="NCBI Taxonomy" id="293050"/>
    <lineage>
        <taxon>Bacteria</taxon>
        <taxon>Bacillati</taxon>
        <taxon>Actinomycetota</taxon>
        <taxon>Actinomycetes</taxon>
        <taxon>Mycobacteriales</taxon>
        <taxon>Nocardiaceae</taxon>
        <taxon>Rhodococcoides</taxon>
    </lineage>
</organism>
<proteinExistence type="predicted"/>
<protein>
    <recommendedName>
        <fullName evidence="1">Lon N-terminal domain-containing protein</fullName>
    </recommendedName>
</protein>
<dbReference type="Proteomes" id="UP000182054">
    <property type="component" value="Unassembled WGS sequence"/>
</dbReference>
<dbReference type="SUPFAM" id="SSF88697">
    <property type="entry name" value="PUA domain-like"/>
    <property type="match status" value="1"/>
</dbReference>
<dbReference type="Gene3D" id="2.30.130.40">
    <property type="entry name" value="LON domain-like"/>
    <property type="match status" value="1"/>
</dbReference>
<evidence type="ECO:0000313" key="3">
    <source>
        <dbReference type="Proteomes" id="UP000182054"/>
    </source>
</evidence>
<dbReference type="Pfam" id="PF02190">
    <property type="entry name" value="LON_substr_bdg"/>
    <property type="match status" value="1"/>
</dbReference>
<dbReference type="GeneID" id="85484164"/>
<dbReference type="SMART" id="SM00464">
    <property type="entry name" value="LON"/>
    <property type="match status" value="1"/>
</dbReference>
<dbReference type="InterPro" id="IPR015947">
    <property type="entry name" value="PUA-like_sf"/>
</dbReference>
<gene>
    <name evidence="2" type="ORF">SAMN05444374_10195</name>
</gene>
<name>A0A1I0SFG4_9NOCA</name>
<evidence type="ECO:0000313" key="2">
    <source>
        <dbReference type="EMBL" id="SFA38240.1"/>
    </source>
</evidence>
<accession>A0A1I0SFG4</accession>
<evidence type="ECO:0000259" key="1">
    <source>
        <dbReference type="PROSITE" id="PS51787"/>
    </source>
</evidence>
<reference evidence="2 3" key="1">
    <citation type="submission" date="2016-10" db="EMBL/GenBank/DDBJ databases">
        <authorList>
            <person name="de Groot N.N."/>
        </authorList>
    </citation>
    <scope>NUCLEOTIDE SEQUENCE [LARGE SCALE GENOMIC DNA]</scope>
    <source>
        <strain evidence="2 3">DSM 44908</strain>
    </source>
</reference>
<dbReference type="InterPro" id="IPR046336">
    <property type="entry name" value="Lon_prtase_N_sf"/>
</dbReference>
<dbReference type="AlphaFoldDB" id="A0A1I0SFG4"/>
<dbReference type="InterPro" id="IPR003111">
    <property type="entry name" value="Lon_prtase_N"/>
</dbReference>
<dbReference type="EMBL" id="FOJN01000001">
    <property type="protein sequence ID" value="SFA38240.1"/>
    <property type="molecule type" value="Genomic_DNA"/>
</dbReference>
<dbReference type="RefSeq" id="WP_244516361.1">
    <property type="nucleotide sequence ID" value="NZ_FOJN01000001.1"/>
</dbReference>
<sequence>MTTHSPLPMFPLGSVILPGDALPLHVFEPRYRAMIEDIVVGDAQFGVVLIERGHEVGGGDVRGTAGVMVRVDQAVQTPDGRYVLECTGLHRIRVLEWLPDDPYPRATVEDWPDSDHEPARDEQYHQVRDLTERLFDVLRDISERRDLPPPETPVLDPAGAYGEPTSLWEFASSLPLGSADRAKVLTAETPGERLRVLASAVEDVTAVAEFSRG</sequence>
<dbReference type="PANTHER" id="PTHR46732">
    <property type="entry name" value="ATP-DEPENDENT PROTEASE LA (LON) DOMAIN PROTEIN"/>
    <property type="match status" value="1"/>
</dbReference>
<dbReference type="PANTHER" id="PTHR46732:SF8">
    <property type="entry name" value="ATP-DEPENDENT PROTEASE LA (LON) DOMAIN PROTEIN"/>
    <property type="match status" value="1"/>
</dbReference>
<feature type="domain" description="Lon N-terminal" evidence="1">
    <location>
        <begin position="4"/>
        <end position="205"/>
    </location>
</feature>